<comment type="similarity">
    <text evidence="1">Belongs to the universal stress protein A family.</text>
</comment>
<feature type="domain" description="UspA" evidence="2">
    <location>
        <begin position="1"/>
        <end position="139"/>
    </location>
</feature>
<dbReference type="Pfam" id="PF00582">
    <property type="entry name" value="Usp"/>
    <property type="match status" value="2"/>
</dbReference>
<dbReference type="InterPro" id="IPR006015">
    <property type="entry name" value="Universal_stress_UspA"/>
</dbReference>
<dbReference type="PANTHER" id="PTHR46268">
    <property type="entry name" value="STRESS RESPONSE PROTEIN NHAX"/>
    <property type="match status" value="1"/>
</dbReference>
<organism evidence="3 4">
    <name type="scientific">Actinomadura nitritigenes</name>
    <dbReference type="NCBI Taxonomy" id="134602"/>
    <lineage>
        <taxon>Bacteria</taxon>
        <taxon>Bacillati</taxon>
        <taxon>Actinomycetota</taxon>
        <taxon>Actinomycetes</taxon>
        <taxon>Streptosporangiales</taxon>
        <taxon>Thermomonosporaceae</taxon>
        <taxon>Actinomadura</taxon>
    </lineage>
</organism>
<protein>
    <submittedName>
        <fullName evidence="3">Universal stress protein</fullName>
    </submittedName>
</protein>
<evidence type="ECO:0000259" key="2">
    <source>
        <dbReference type="Pfam" id="PF00582"/>
    </source>
</evidence>
<dbReference type="PRINTS" id="PR01438">
    <property type="entry name" value="UNVRSLSTRESS"/>
</dbReference>
<sequence length="281" mass="30974">MSESIVVGVDGSECADHAIDWAADEAVRRNRPLHIVHAVDSSPYRAPLFAPPETIERLTRLSHRVLDEARERVRQRHPELQTTTLLVAEYAPKALMRESEKAYELVLGSRGHGGFSSMLLGSTSLRMAARTTVPLVIVRGDTDAQGEVVVGLDLTKEEETTLSYAFDAAALNEARLRVVHAWLMYPTYIEAGYAPDDEKVEAEIRKQVATVIAPWRAKYPHVEVVEEVLIEHPVAALTNASRSARLVVTGAHERSWTAPRLGSISHGAIHHAHCPVAVVPR</sequence>
<reference evidence="3 4" key="1">
    <citation type="submission" date="2021-03" db="EMBL/GenBank/DDBJ databases">
        <authorList>
            <person name="Kanchanasin P."/>
            <person name="Saeng-In P."/>
            <person name="Phongsopitanun W."/>
            <person name="Yuki M."/>
            <person name="Kudo T."/>
            <person name="Ohkuma M."/>
            <person name="Tanasupawat S."/>
        </authorList>
    </citation>
    <scope>NUCLEOTIDE SEQUENCE [LARGE SCALE GENOMIC DNA]</scope>
    <source>
        <strain evidence="3 4">L46</strain>
    </source>
</reference>
<dbReference type="InterPro" id="IPR014729">
    <property type="entry name" value="Rossmann-like_a/b/a_fold"/>
</dbReference>
<accession>A0ABS3R5C5</accession>
<comment type="caution">
    <text evidence="3">The sequence shown here is derived from an EMBL/GenBank/DDBJ whole genome shotgun (WGS) entry which is preliminary data.</text>
</comment>
<dbReference type="RefSeq" id="WP_208269729.1">
    <property type="nucleotide sequence ID" value="NZ_BAAAGM010000070.1"/>
</dbReference>
<dbReference type="Gene3D" id="3.40.50.620">
    <property type="entry name" value="HUPs"/>
    <property type="match status" value="2"/>
</dbReference>
<gene>
    <name evidence="3" type="ORF">J4557_27945</name>
</gene>
<dbReference type="PANTHER" id="PTHR46268:SF6">
    <property type="entry name" value="UNIVERSAL STRESS PROTEIN UP12"/>
    <property type="match status" value="1"/>
</dbReference>
<evidence type="ECO:0000313" key="3">
    <source>
        <dbReference type="EMBL" id="MBO2441361.1"/>
    </source>
</evidence>
<name>A0ABS3R5C5_9ACTN</name>
<dbReference type="Proteomes" id="UP000666915">
    <property type="component" value="Unassembled WGS sequence"/>
</dbReference>
<dbReference type="SUPFAM" id="SSF52402">
    <property type="entry name" value="Adenine nucleotide alpha hydrolases-like"/>
    <property type="match status" value="2"/>
</dbReference>
<keyword evidence="4" id="KW-1185">Reference proteome</keyword>
<feature type="domain" description="UspA" evidence="2">
    <location>
        <begin position="148"/>
        <end position="280"/>
    </location>
</feature>
<proteinExistence type="inferred from homology"/>
<dbReference type="EMBL" id="JAGEOK010000019">
    <property type="protein sequence ID" value="MBO2441361.1"/>
    <property type="molecule type" value="Genomic_DNA"/>
</dbReference>
<evidence type="ECO:0000313" key="4">
    <source>
        <dbReference type="Proteomes" id="UP000666915"/>
    </source>
</evidence>
<evidence type="ECO:0000256" key="1">
    <source>
        <dbReference type="ARBA" id="ARBA00008791"/>
    </source>
</evidence>
<dbReference type="InterPro" id="IPR006016">
    <property type="entry name" value="UspA"/>
</dbReference>